<keyword evidence="3" id="KW-1185">Reference proteome</keyword>
<name>A0ABQ4K3I2_9BACI</name>
<dbReference type="CDD" id="cd00657">
    <property type="entry name" value="Ferritin_like"/>
    <property type="match status" value="1"/>
</dbReference>
<dbReference type="Gene3D" id="1.20.1260.10">
    <property type="match status" value="1"/>
</dbReference>
<dbReference type="InterPro" id="IPR012347">
    <property type="entry name" value="Ferritin-like"/>
</dbReference>
<gene>
    <name evidence="2" type="ORF">J1TS3_08590</name>
</gene>
<evidence type="ECO:0000259" key="1">
    <source>
        <dbReference type="Pfam" id="PF09537"/>
    </source>
</evidence>
<comment type="caution">
    <text evidence="2">The sequence shown here is derived from an EMBL/GenBank/DDBJ whole genome shotgun (WGS) entry which is preliminary data.</text>
</comment>
<reference evidence="2 3" key="1">
    <citation type="submission" date="2021-03" db="EMBL/GenBank/DDBJ databases">
        <title>Antimicrobial resistance genes in bacteria isolated from Japanese honey, and their potential for conferring macrolide and lincosamide resistance in the American foulbrood pathogen Paenibacillus larvae.</title>
        <authorList>
            <person name="Okamoto M."/>
            <person name="Kumagai M."/>
            <person name="Kanamori H."/>
            <person name="Takamatsu D."/>
        </authorList>
    </citation>
    <scope>NUCLEOTIDE SEQUENCE [LARGE SCALE GENOMIC DNA]</scope>
    <source>
        <strain evidence="2 3">J1TS3</strain>
    </source>
</reference>
<sequence>MEKVIKKLNKFLEGNYMAIHTYDQYIHHMSDPKIKKLLQNIQQSHKQHASIIAERIQNLGGIPANDLGMKGKMIHMISNIKGPTKDAISILKDASVGESRGIQTSKELLEGDLDPESQRLVQNILDKDQQHIELINTYIRST</sequence>
<dbReference type="SUPFAM" id="SSF47240">
    <property type="entry name" value="Ferritin-like"/>
    <property type="match status" value="1"/>
</dbReference>
<dbReference type="InterPro" id="IPR019052">
    <property type="entry name" value="DUF2383"/>
</dbReference>
<accession>A0ABQ4K3I2</accession>
<dbReference type="Proteomes" id="UP000680279">
    <property type="component" value="Unassembled WGS sequence"/>
</dbReference>
<evidence type="ECO:0000313" key="3">
    <source>
        <dbReference type="Proteomes" id="UP000680279"/>
    </source>
</evidence>
<dbReference type="Pfam" id="PF09537">
    <property type="entry name" value="DUF2383"/>
    <property type="match status" value="1"/>
</dbReference>
<dbReference type="EMBL" id="BOQT01000002">
    <property type="protein sequence ID" value="GIN19725.1"/>
    <property type="molecule type" value="Genomic_DNA"/>
</dbReference>
<organism evidence="2 3">
    <name type="scientific">Siminovitchia fordii</name>
    <dbReference type="NCBI Taxonomy" id="254759"/>
    <lineage>
        <taxon>Bacteria</taxon>
        <taxon>Bacillati</taxon>
        <taxon>Bacillota</taxon>
        <taxon>Bacilli</taxon>
        <taxon>Bacillales</taxon>
        <taxon>Bacillaceae</taxon>
        <taxon>Siminovitchia</taxon>
    </lineage>
</organism>
<feature type="domain" description="DUF2383" evidence="1">
    <location>
        <begin position="3"/>
        <end position="110"/>
    </location>
</feature>
<dbReference type="RefSeq" id="WP_018706266.1">
    <property type="nucleotide sequence ID" value="NZ_BOQT01000002.1"/>
</dbReference>
<dbReference type="InterPro" id="IPR009078">
    <property type="entry name" value="Ferritin-like_SF"/>
</dbReference>
<evidence type="ECO:0000313" key="2">
    <source>
        <dbReference type="EMBL" id="GIN19725.1"/>
    </source>
</evidence>
<protein>
    <recommendedName>
        <fullName evidence="1">DUF2383 domain-containing protein</fullName>
    </recommendedName>
</protein>
<proteinExistence type="predicted"/>